<gene>
    <name evidence="1" type="ORF">TRFO_15793</name>
</gene>
<dbReference type="EMBL" id="MLAK01000451">
    <property type="protein sequence ID" value="OHT13910.1"/>
    <property type="molecule type" value="Genomic_DNA"/>
</dbReference>
<proteinExistence type="predicted"/>
<name>A0A1J4KW35_9EUKA</name>
<dbReference type="Proteomes" id="UP000179807">
    <property type="component" value="Unassembled WGS sequence"/>
</dbReference>
<organism evidence="1 2">
    <name type="scientific">Tritrichomonas foetus</name>
    <dbReference type="NCBI Taxonomy" id="1144522"/>
    <lineage>
        <taxon>Eukaryota</taxon>
        <taxon>Metamonada</taxon>
        <taxon>Parabasalia</taxon>
        <taxon>Tritrichomonadida</taxon>
        <taxon>Tritrichomonadidae</taxon>
        <taxon>Tritrichomonas</taxon>
    </lineage>
</organism>
<keyword evidence="2" id="KW-1185">Reference proteome</keyword>
<evidence type="ECO:0000313" key="1">
    <source>
        <dbReference type="EMBL" id="OHT13910.1"/>
    </source>
</evidence>
<dbReference type="OrthoDB" id="10369742at2759"/>
<evidence type="ECO:0000313" key="2">
    <source>
        <dbReference type="Proteomes" id="UP000179807"/>
    </source>
</evidence>
<dbReference type="GeneID" id="94833293"/>
<dbReference type="RefSeq" id="XP_068367046.1">
    <property type="nucleotide sequence ID" value="XM_068498589.1"/>
</dbReference>
<protein>
    <submittedName>
        <fullName evidence="1">Uncharacterized protein</fullName>
    </submittedName>
</protein>
<comment type="caution">
    <text evidence="1">The sequence shown here is derived from an EMBL/GenBank/DDBJ whole genome shotgun (WGS) entry which is preliminary data.</text>
</comment>
<sequence length="60" mass="7004">MSENIDLSNIDDEITVEEFLTKQCQEQIDRLKKHSDDLVRQFQAESAEVREKLVKKLGPD</sequence>
<dbReference type="VEuPathDB" id="TrichDB:TRFO_15793"/>
<accession>A0A1J4KW35</accession>
<reference evidence="1" key="1">
    <citation type="submission" date="2016-10" db="EMBL/GenBank/DDBJ databases">
        <authorList>
            <person name="Benchimol M."/>
            <person name="Almeida L.G."/>
            <person name="Vasconcelos A.T."/>
            <person name="Perreira-Neves A."/>
            <person name="Rosa I.A."/>
            <person name="Tasca T."/>
            <person name="Bogo M.R."/>
            <person name="de Souza W."/>
        </authorList>
    </citation>
    <scope>NUCLEOTIDE SEQUENCE [LARGE SCALE GENOMIC DNA]</scope>
    <source>
        <strain evidence="1">K</strain>
    </source>
</reference>
<dbReference type="AlphaFoldDB" id="A0A1J4KW35"/>